<sequence length="167" mass="18832">MLDFSVTFIITILNILILFFILRKILFKPVTKFIEGRAQKIQDSLDQAEKERNLSKGLLQQYEDQLKRIEEEATEIIRTAKDTAQKEADRIIAEGKAQADLLLEKGRKQIVADQRAAMTVFSADAAAMVIGASSRLIRRELNSEDSRHQAALLLEELTETASKQGNT</sequence>
<evidence type="ECO:0000256" key="9">
    <source>
        <dbReference type="ARBA" id="ARBA00023310"/>
    </source>
</evidence>
<dbReference type="InterPro" id="IPR002146">
    <property type="entry name" value="ATP_synth_b/b'su_bac/chlpt"/>
</dbReference>
<evidence type="ECO:0000256" key="6">
    <source>
        <dbReference type="ARBA" id="ARBA00022989"/>
    </source>
</evidence>
<keyword evidence="6 13" id="KW-1133">Transmembrane helix</keyword>
<accession>F5YRJ6</accession>
<keyword evidence="8 13" id="KW-0472">Membrane</keyword>
<evidence type="ECO:0000256" key="10">
    <source>
        <dbReference type="ARBA" id="ARBA00025198"/>
    </source>
</evidence>
<reference evidence="17" key="1">
    <citation type="submission" date="2009-12" db="EMBL/GenBank/DDBJ databases">
        <title>Complete sequence of Treponema primitia strain ZAS-2.</title>
        <authorList>
            <person name="Tetu S.G."/>
            <person name="Matson E."/>
            <person name="Ren Q."/>
            <person name="Seshadri R."/>
            <person name="Elbourne L."/>
            <person name="Hassan K.A."/>
            <person name="Durkin A."/>
            <person name="Radune D."/>
            <person name="Mohamoud Y."/>
            <person name="Shay R."/>
            <person name="Jin S."/>
            <person name="Zhang X."/>
            <person name="Lucey K."/>
            <person name="Ballor N.R."/>
            <person name="Ottesen E."/>
            <person name="Rosenthal R."/>
            <person name="Allen A."/>
            <person name="Leadbetter J.R."/>
            <person name="Paulsen I.T."/>
        </authorList>
    </citation>
    <scope>NUCLEOTIDE SEQUENCE [LARGE SCALE GENOMIC DNA]</scope>
    <source>
        <strain evidence="17">ATCC BAA-887 / DSM 12427 / ZAS-2</strain>
    </source>
</reference>
<evidence type="ECO:0000256" key="1">
    <source>
        <dbReference type="ARBA" id="ARBA00005513"/>
    </source>
</evidence>
<evidence type="ECO:0000313" key="16">
    <source>
        <dbReference type="EMBL" id="AEF86567.1"/>
    </source>
</evidence>
<dbReference type="Gene3D" id="6.10.250.1580">
    <property type="match status" value="1"/>
</dbReference>
<evidence type="ECO:0000256" key="8">
    <source>
        <dbReference type="ARBA" id="ARBA00023136"/>
    </source>
</evidence>
<evidence type="ECO:0000256" key="11">
    <source>
        <dbReference type="ARBA" id="ARBA00025614"/>
    </source>
</evidence>
<dbReference type="GO" id="GO:0046961">
    <property type="term" value="F:proton-transporting ATPase activity, rotational mechanism"/>
    <property type="evidence" value="ECO:0007669"/>
    <property type="project" value="TreeGrafter"/>
</dbReference>
<evidence type="ECO:0000313" key="17">
    <source>
        <dbReference type="Proteomes" id="UP000009223"/>
    </source>
</evidence>
<keyword evidence="7 13" id="KW-0406">Ion transport</keyword>
<evidence type="ECO:0000256" key="7">
    <source>
        <dbReference type="ARBA" id="ARBA00023065"/>
    </source>
</evidence>
<dbReference type="PANTHER" id="PTHR33445">
    <property type="entry name" value="ATP SYNTHASE SUBUNIT B', CHLOROPLASTIC"/>
    <property type="match status" value="1"/>
</dbReference>
<comment type="function">
    <text evidence="10 13">F(1)F(0) ATP synthase produces ATP from ADP in the presence of a proton or sodium gradient. F-type ATPases consist of two structural domains, F(1) containing the extramembraneous catalytic core and F(0) containing the membrane proton channel, linked together by a central stalk and a peripheral stalk. During catalysis, ATP synthesis in the catalytic domain of F(1) is coupled via a rotary mechanism of the central stalk subunits to proton translocation.</text>
</comment>
<dbReference type="KEGG" id="tpi:TREPR_1232"/>
<dbReference type="EMBL" id="CP001843">
    <property type="protein sequence ID" value="AEF86567.1"/>
    <property type="molecule type" value="Genomic_DNA"/>
</dbReference>
<organism evidence="16 17">
    <name type="scientific">Treponema primitia (strain ATCC BAA-887 / DSM 12427 / ZAS-2)</name>
    <dbReference type="NCBI Taxonomy" id="545694"/>
    <lineage>
        <taxon>Bacteria</taxon>
        <taxon>Pseudomonadati</taxon>
        <taxon>Spirochaetota</taxon>
        <taxon>Spirochaetia</taxon>
        <taxon>Spirochaetales</taxon>
        <taxon>Treponemataceae</taxon>
        <taxon>Treponema</taxon>
    </lineage>
</organism>
<keyword evidence="9 13" id="KW-0066">ATP synthesis</keyword>
<keyword evidence="13" id="KW-1003">Cell membrane</keyword>
<keyword evidence="4 13" id="KW-0812">Transmembrane</keyword>
<comment type="function">
    <text evidence="11">Component of the F(0) channel, it forms part of the peripheral stalk, linking F(1) to F(0). The b'-subunit is a diverged and duplicated form of b found in plants and photosynthetic bacteria.</text>
</comment>
<keyword evidence="15" id="KW-0175">Coiled coil</keyword>
<keyword evidence="2 13" id="KW-0813">Transport</keyword>
<dbReference type="OrthoDB" id="9795863at2"/>
<evidence type="ECO:0000256" key="4">
    <source>
        <dbReference type="ARBA" id="ARBA00022692"/>
    </source>
</evidence>
<evidence type="ECO:0000256" key="14">
    <source>
        <dbReference type="RuleBase" id="RU003848"/>
    </source>
</evidence>
<dbReference type="HAMAP" id="MF_01398">
    <property type="entry name" value="ATP_synth_b_bprime"/>
    <property type="match status" value="1"/>
</dbReference>
<dbReference type="InterPro" id="IPR050059">
    <property type="entry name" value="ATP_synthase_B_chain"/>
</dbReference>
<feature type="coiled-coil region" evidence="15">
    <location>
        <begin position="31"/>
        <end position="86"/>
    </location>
</feature>
<evidence type="ECO:0000256" key="13">
    <source>
        <dbReference type="HAMAP-Rule" id="MF_01398"/>
    </source>
</evidence>
<evidence type="ECO:0000256" key="15">
    <source>
        <dbReference type="SAM" id="Coils"/>
    </source>
</evidence>
<comment type="subunit">
    <text evidence="13">F-type ATPases have 2 components, F(1) - the catalytic core - and F(0) - the membrane proton channel. F(1) has five subunits: alpha(3), beta(3), gamma(1), delta(1), epsilon(1). F(0) has three main subunits: a(1), b(2) and c(10-14). The alpha and beta chains form an alternating ring which encloses part of the gamma chain. F(1) is attached to F(0) by a central stalk formed by the gamma and epsilon chains, while a peripheral stalk is formed by the delta and b chains.</text>
</comment>
<comment type="similarity">
    <text evidence="1 13 14">Belongs to the ATPase B chain family.</text>
</comment>
<evidence type="ECO:0000256" key="2">
    <source>
        <dbReference type="ARBA" id="ARBA00022448"/>
    </source>
</evidence>
<dbReference type="Pfam" id="PF00430">
    <property type="entry name" value="ATP-synt_B"/>
    <property type="match status" value="1"/>
</dbReference>
<name>F5YRJ6_TREPZ</name>
<keyword evidence="5 13" id="KW-0375">Hydrogen ion transport</keyword>
<evidence type="ECO:0000256" key="3">
    <source>
        <dbReference type="ARBA" id="ARBA00022547"/>
    </source>
</evidence>
<proteinExistence type="inferred from homology"/>
<dbReference type="STRING" id="545694.TREPR_1232"/>
<protein>
    <recommendedName>
        <fullName evidence="13">ATP synthase subunit b</fullName>
    </recommendedName>
    <alternativeName>
        <fullName evidence="13">ATP synthase F(0) sector subunit b</fullName>
    </alternativeName>
    <alternativeName>
        <fullName evidence="13">ATPase subunit I</fullName>
    </alternativeName>
    <alternativeName>
        <fullName evidence="13">F-type ATPase subunit b</fullName>
        <shortName evidence="13">F-ATPase subunit b</shortName>
    </alternativeName>
</protein>
<dbReference type="Proteomes" id="UP000009223">
    <property type="component" value="Chromosome"/>
</dbReference>
<reference evidence="16 17" key="2">
    <citation type="journal article" date="2011" name="ISME J.">
        <title>RNA-seq reveals cooperative metabolic interactions between two termite-gut spirochete species in co-culture.</title>
        <authorList>
            <person name="Rosenthal A.Z."/>
            <person name="Matson E.G."/>
            <person name="Eldar A."/>
            <person name="Leadbetter J.R."/>
        </authorList>
    </citation>
    <scope>NUCLEOTIDE SEQUENCE [LARGE SCALE GENOMIC DNA]</scope>
    <source>
        <strain evidence="17">ATCC BAA-887 / DSM 12427 / ZAS-2</strain>
    </source>
</reference>
<dbReference type="GO" id="GO:0012505">
    <property type="term" value="C:endomembrane system"/>
    <property type="evidence" value="ECO:0007669"/>
    <property type="project" value="UniProtKB-SubCell"/>
</dbReference>
<keyword evidence="17" id="KW-1185">Reference proteome</keyword>
<keyword evidence="3 13" id="KW-0138">CF(0)</keyword>
<comment type="subcellular location">
    <subcellularLocation>
        <location evidence="13">Cell inner membrane</location>
        <topology evidence="13">Single-pass membrane protein</topology>
    </subcellularLocation>
    <subcellularLocation>
        <location evidence="12">Endomembrane system</location>
        <topology evidence="12">Single-pass membrane protein</topology>
    </subcellularLocation>
</comment>
<evidence type="ECO:0000256" key="12">
    <source>
        <dbReference type="ARBA" id="ARBA00037847"/>
    </source>
</evidence>
<dbReference type="CDD" id="cd06503">
    <property type="entry name" value="ATP-synt_Fo_b"/>
    <property type="match status" value="1"/>
</dbReference>
<dbReference type="eggNOG" id="COG0711">
    <property type="taxonomic scope" value="Bacteria"/>
</dbReference>
<evidence type="ECO:0000256" key="5">
    <source>
        <dbReference type="ARBA" id="ARBA00022781"/>
    </source>
</evidence>
<dbReference type="GO" id="GO:0005886">
    <property type="term" value="C:plasma membrane"/>
    <property type="evidence" value="ECO:0007669"/>
    <property type="project" value="UniProtKB-SubCell"/>
</dbReference>
<keyword evidence="13" id="KW-0997">Cell inner membrane</keyword>
<dbReference type="AlphaFoldDB" id="F5YRJ6"/>
<dbReference type="RefSeq" id="WP_015708844.1">
    <property type="nucleotide sequence ID" value="NC_015578.1"/>
</dbReference>
<feature type="transmembrane region" description="Helical" evidence="13">
    <location>
        <begin position="6"/>
        <end position="22"/>
    </location>
</feature>
<dbReference type="HOGENOM" id="CLU_079215_4_0_12"/>
<dbReference type="GO" id="GO:0045259">
    <property type="term" value="C:proton-transporting ATP synthase complex"/>
    <property type="evidence" value="ECO:0007669"/>
    <property type="project" value="UniProtKB-KW"/>
</dbReference>
<gene>
    <name evidence="13" type="primary">atpF</name>
    <name evidence="16" type="ordered locus">TREPR_1232</name>
</gene>
<dbReference type="PANTHER" id="PTHR33445:SF2">
    <property type="entry name" value="ATP SYNTHASE SUBUNIT B', CHLOROPLASTIC"/>
    <property type="match status" value="1"/>
</dbReference>
<dbReference type="GO" id="GO:0046933">
    <property type="term" value="F:proton-transporting ATP synthase activity, rotational mechanism"/>
    <property type="evidence" value="ECO:0007669"/>
    <property type="project" value="UniProtKB-UniRule"/>
</dbReference>